<dbReference type="InterPro" id="IPR016181">
    <property type="entry name" value="Acyl_CoA_acyltransferase"/>
</dbReference>
<evidence type="ECO:0000256" key="1">
    <source>
        <dbReference type="SAM" id="MobiDB-lite"/>
    </source>
</evidence>
<dbReference type="Gene3D" id="3.40.630.30">
    <property type="match status" value="1"/>
</dbReference>
<dbReference type="RefSeq" id="XP_040802533.1">
    <property type="nucleotide sequence ID" value="XM_040947885.1"/>
</dbReference>
<organism evidence="3 4">
    <name type="scientific">Aspergillus fijiensis CBS 313.89</name>
    <dbReference type="NCBI Taxonomy" id="1448319"/>
    <lineage>
        <taxon>Eukaryota</taxon>
        <taxon>Fungi</taxon>
        <taxon>Dikarya</taxon>
        <taxon>Ascomycota</taxon>
        <taxon>Pezizomycotina</taxon>
        <taxon>Eurotiomycetes</taxon>
        <taxon>Eurotiomycetidae</taxon>
        <taxon>Eurotiales</taxon>
        <taxon>Aspergillaceae</taxon>
        <taxon>Aspergillus</taxon>
    </lineage>
</organism>
<gene>
    <name evidence="3" type="ORF">BO72DRAFT_485341</name>
</gene>
<dbReference type="EMBL" id="KZ824637">
    <property type="protein sequence ID" value="RAK78523.1"/>
    <property type="molecule type" value="Genomic_DNA"/>
</dbReference>
<name>A0A8G1RTD2_9EURO</name>
<dbReference type="Pfam" id="PF13302">
    <property type="entry name" value="Acetyltransf_3"/>
    <property type="match status" value="1"/>
</dbReference>
<protein>
    <recommendedName>
        <fullName evidence="2">N-acetyltransferase domain-containing protein</fullName>
    </recommendedName>
</protein>
<evidence type="ECO:0000313" key="3">
    <source>
        <dbReference type="EMBL" id="RAK78523.1"/>
    </source>
</evidence>
<reference evidence="3 4" key="1">
    <citation type="submission" date="2018-02" db="EMBL/GenBank/DDBJ databases">
        <title>The genomes of Aspergillus section Nigri reveals drivers in fungal speciation.</title>
        <authorList>
            <consortium name="DOE Joint Genome Institute"/>
            <person name="Vesth T.C."/>
            <person name="Nybo J."/>
            <person name="Theobald S."/>
            <person name="Brandl J."/>
            <person name="Frisvad J.C."/>
            <person name="Nielsen K.F."/>
            <person name="Lyhne E.K."/>
            <person name="Kogle M.E."/>
            <person name="Kuo A."/>
            <person name="Riley R."/>
            <person name="Clum A."/>
            <person name="Nolan M."/>
            <person name="Lipzen A."/>
            <person name="Salamov A."/>
            <person name="Henrissat B."/>
            <person name="Wiebenga A."/>
            <person name="De vries R.P."/>
            <person name="Grigoriev I.V."/>
            <person name="Mortensen U.H."/>
            <person name="Andersen M.R."/>
            <person name="Baker S.E."/>
        </authorList>
    </citation>
    <scope>NUCLEOTIDE SEQUENCE [LARGE SCALE GENOMIC DNA]</scope>
    <source>
        <strain evidence="3 4">CBS 313.89</strain>
    </source>
</reference>
<dbReference type="PANTHER" id="PTHR43792">
    <property type="entry name" value="GNAT FAMILY, PUTATIVE (AFU_ORTHOLOGUE AFUA_3G00765)-RELATED-RELATED"/>
    <property type="match status" value="1"/>
</dbReference>
<dbReference type="GO" id="GO:0016747">
    <property type="term" value="F:acyltransferase activity, transferring groups other than amino-acyl groups"/>
    <property type="evidence" value="ECO:0007669"/>
    <property type="project" value="InterPro"/>
</dbReference>
<feature type="region of interest" description="Disordered" evidence="1">
    <location>
        <begin position="77"/>
        <end position="96"/>
    </location>
</feature>
<dbReference type="Proteomes" id="UP000249789">
    <property type="component" value="Unassembled WGS sequence"/>
</dbReference>
<feature type="region of interest" description="Disordered" evidence="1">
    <location>
        <begin position="105"/>
        <end position="139"/>
    </location>
</feature>
<dbReference type="InterPro" id="IPR000182">
    <property type="entry name" value="GNAT_dom"/>
</dbReference>
<proteinExistence type="predicted"/>
<keyword evidence="4" id="KW-1185">Reference proteome</keyword>
<dbReference type="PROSITE" id="PS51186">
    <property type="entry name" value="GNAT"/>
    <property type="match status" value="1"/>
</dbReference>
<evidence type="ECO:0000259" key="2">
    <source>
        <dbReference type="PROSITE" id="PS51186"/>
    </source>
</evidence>
<dbReference type="PANTHER" id="PTHR43792:SF1">
    <property type="entry name" value="N-ACETYLTRANSFERASE DOMAIN-CONTAINING PROTEIN"/>
    <property type="match status" value="1"/>
</dbReference>
<dbReference type="AlphaFoldDB" id="A0A8G1RTD2"/>
<dbReference type="GeneID" id="63865218"/>
<feature type="domain" description="N-acetyltransferase" evidence="2">
    <location>
        <begin position="12"/>
        <end position="236"/>
    </location>
</feature>
<dbReference type="InterPro" id="IPR051531">
    <property type="entry name" value="N-acetyltransferase"/>
</dbReference>
<accession>A0A8G1RTD2</accession>
<evidence type="ECO:0000313" key="4">
    <source>
        <dbReference type="Proteomes" id="UP000249789"/>
    </source>
</evidence>
<dbReference type="OrthoDB" id="630895at2759"/>
<dbReference type="SUPFAM" id="SSF55729">
    <property type="entry name" value="Acyl-CoA N-acyltransferases (Nat)"/>
    <property type="match status" value="1"/>
</dbReference>
<sequence length="236" mass="26073">MYPPPTFTTPRLLFEAMTPDDLEAMYQIRNKTEVMRWSLRKLPDQNLEETRTWLTKYISGENHPPRTCYVVRELLPTPPQTSTPIPNGSGTPAAAAAAGPVIGNMGVRMEPAPTQRDDSGLTSSSSSSSGGAADQHPPRKDRWELGYIFHPDVWGRGYATEAVQHLSQKFFGELQARMTEAYGAEATGNVEAGLWAITNHDNAASQRVLRKTGFVGPVEEFVEGDGTRCDVFVKYK</sequence>
<dbReference type="VEuPathDB" id="FungiDB:BO72DRAFT_485341"/>